<feature type="chain" id="PRO_5046176242" description="DUF2914 domain-containing protein" evidence="1">
    <location>
        <begin position="23"/>
        <end position="131"/>
    </location>
</feature>
<protein>
    <recommendedName>
        <fullName evidence="2">DUF2914 domain-containing protein</fullName>
    </recommendedName>
</protein>
<sequence length="131" mass="14605">MKTISAMLLALLLLTPAAPAFALTLKVAEAAVTTKVSKGKPIDSVHRISYRTVKALYFFTRTVLDEAGETRITHRWLRDGTLVKETTLPVKARRWRAYSSLPVDAGSVGQWRVELLDEGGKLIKTLEFKVH</sequence>
<accession>A0ABM9D691</accession>
<evidence type="ECO:0000313" key="3">
    <source>
        <dbReference type="EMBL" id="CAH2030714.1"/>
    </source>
</evidence>
<evidence type="ECO:0000313" key="4">
    <source>
        <dbReference type="Proteomes" id="UP001295463"/>
    </source>
</evidence>
<dbReference type="Proteomes" id="UP001295463">
    <property type="component" value="Chromosome"/>
</dbReference>
<dbReference type="Pfam" id="PF11141">
    <property type="entry name" value="DUF2914"/>
    <property type="match status" value="1"/>
</dbReference>
<gene>
    <name evidence="3" type="ORF">GEAMG1_0901</name>
</gene>
<feature type="signal peptide" evidence="1">
    <location>
        <begin position="1"/>
        <end position="22"/>
    </location>
</feature>
<keyword evidence="4" id="KW-1185">Reference proteome</keyword>
<evidence type="ECO:0000259" key="2">
    <source>
        <dbReference type="Pfam" id="PF11141"/>
    </source>
</evidence>
<dbReference type="EMBL" id="OW150024">
    <property type="protein sequence ID" value="CAH2030714.1"/>
    <property type="molecule type" value="Genomic_DNA"/>
</dbReference>
<dbReference type="RefSeq" id="WP_305731629.1">
    <property type="nucleotide sequence ID" value="NZ_OW150024.1"/>
</dbReference>
<reference evidence="3 4" key="1">
    <citation type="submission" date="2022-03" db="EMBL/GenBank/DDBJ databases">
        <authorList>
            <person name="Koch H."/>
        </authorList>
    </citation>
    <scope>NUCLEOTIDE SEQUENCE [LARGE SCALE GENOMIC DNA]</scope>
    <source>
        <strain evidence="3 4">G1</strain>
    </source>
</reference>
<organism evidence="3 4">
    <name type="scientific">Trichlorobacter ammonificans</name>
    <dbReference type="NCBI Taxonomy" id="2916410"/>
    <lineage>
        <taxon>Bacteria</taxon>
        <taxon>Pseudomonadati</taxon>
        <taxon>Thermodesulfobacteriota</taxon>
        <taxon>Desulfuromonadia</taxon>
        <taxon>Geobacterales</taxon>
        <taxon>Geobacteraceae</taxon>
        <taxon>Trichlorobacter</taxon>
    </lineage>
</organism>
<name>A0ABM9D691_9BACT</name>
<evidence type="ECO:0000256" key="1">
    <source>
        <dbReference type="SAM" id="SignalP"/>
    </source>
</evidence>
<feature type="domain" description="DUF2914" evidence="2">
    <location>
        <begin position="69"/>
        <end position="130"/>
    </location>
</feature>
<keyword evidence="1" id="KW-0732">Signal</keyword>
<proteinExistence type="predicted"/>
<dbReference type="InterPro" id="IPR022606">
    <property type="entry name" value="DUF2914"/>
</dbReference>